<dbReference type="EMBL" id="JAHHUM010000455">
    <property type="protein sequence ID" value="KAK5619761.1"/>
    <property type="molecule type" value="Genomic_DNA"/>
</dbReference>
<organism evidence="1 2">
    <name type="scientific">Crenichthys baileyi</name>
    <name type="common">White River springfish</name>
    <dbReference type="NCBI Taxonomy" id="28760"/>
    <lineage>
        <taxon>Eukaryota</taxon>
        <taxon>Metazoa</taxon>
        <taxon>Chordata</taxon>
        <taxon>Craniata</taxon>
        <taxon>Vertebrata</taxon>
        <taxon>Euteleostomi</taxon>
        <taxon>Actinopterygii</taxon>
        <taxon>Neopterygii</taxon>
        <taxon>Teleostei</taxon>
        <taxon>Neoteleostei</taxon>
        <taxon>Acanthomorphata</taxon>
        <taxon>Ovalentaria</taxon>
        <taxon>Atherinomorphae</taxon>
        <taxon>Cyprinodontiformes</taxon>
        <taxon>Goodeidae</taxon>
        <taxon>Crenichthys</taxon>
    </lineage>
</organism>
<reference evidence="1 2" key="1">
    <citation type="submission" date="2021-06" db="EMBL/GenBank/DDBJ databases">
        <authorList>
            <person name="Palmer J.M."/>
        </authorList>
    </citation>
    <scope>NUCLEOTIDE SEQUENCE [LARGE SCALE GENOMIC DNA]</scope>
    <source>
        <strain evidence="1 2">MEX-2019</strain>
        <tissue evidence="1">Muscle</tissue>
    </source>
</reference>
<gene>
    <name evidence="1" type="ORF">CRENBAI_007905</name>
</gene>
<proteinExistence type="predicted"/>
<evidence type="ECO:0000313" key="2">
    <source>
        <dbReference type="Proteomes" id="UP001311232"/>
    </source>
</evidence>
<keyword evidence="2" id="KW-1185">Reference proteome</keyword>
<evidence type="ECO:0000313" key="1">
    <source>
        <dbReference type="EMBL" id="KAK5619761.1"/>
    </source>
</evidence>
<name>A0AAV9SEJ8_9TELE</name>
<accession>A0AAV9SEJ8</accession>
<dbReference type="Proteomes" id="UP001311232">
    <property type="component" value="Unassembled WGS sequence"/>
</dbReference>
<protein>
    <submittedName>
        <fullName evidence="1">Uncharacterized protein</fullName>
    </submittedName>
</protein>
<comment type="caution">
    <text evidence="1">The sequence shown here is derived from an EMBL/GenBank/DDBJ whole genome shotgun (WGS) entry which is preliminary data.</text>
</comment>
<dbReference type="AlphaFoldDB" id="A0AAV9SEJ8"/>
<sequence>MATSEASQLEEGGVADGEGLGSEGDWVASGQQICVQLCRRGCGRSALLEGGEGSRSSVLKSAVSVTSLEKARDVNRDPGWSSFSGLRLQARKVKSSDRRRAFSFQLDLPRHSPLSSFGRFFVAVGVYGLGLIHIEEAFEESTSVHLFLSSPPIYI</sequence>